<evidence type="ECO:0000313" key="1">
    <source>
        <dbReference type="EMBL" id="MPN62011.1"/>
    </source>
</evidence>
<accession>A0A645JEJ3</accession>
<name>A0A645JEJ3_9ZZZZ</name>
<protein>
    <submittedName>
        <fullName evidence="1">Uncharacterized protein</fullName>
    </submittedName>
</protein>
<dbReference type="AlphaFoldDB" id="A0A645JEJ3"/>
<dbReference type="Gene3D" id="3.40.50.300">
    <property type="entry name" value="P-loop containing nucleotide triphosphate hydrolases"/>
    <property type="match status" value="1"/>
</dbReference>
<organism evidence="1">
    <name type="scientific">bioreactor metagenome</name>
    <dbReference type="NCBI Taxonomy" id="1076179"/>
    <lineage>
        <taxon>unclassified sequences</taxon>
        <taxon>metagenomes</taxon>
        <taxon>ecological metagenomes</taxon>
    </lineage>
</organism>
<dbReference type="InterPro" id="IPR027417">
    <property type="entry name" value="P-loop_NTPase"/>
</dbReference>
<dbReference type="EMBL" id="VSSQ01139411">
    <property type="protein sequence ID" value="MPN62011.1"/>
    <property type="molecule type" value="Genomic_DNA"/>
</dbReference>
<comment type="caution">
    <text evidence="1">The sequence shown here is derived from an EMBL/GenBank/DDBJ whole genome shotgun (WGS) entry which is preliminary data.</text>
</comment>
<reference evidence="1" key="1">
    <citation type="submission" date="2019-08" db="EMBL/GenBank/DDBJ databases">
        <authorList>
            <person name="Kucharzyk K."/>
            <person name="Murdoch R.W."/>
            <person name="Higgins S."/>
            <person name="Loffler F."/>
        </authorList>
    </citation>
    <scope>NUCLEOTIDE SEQUENCE</scope>
</reference>
<gene>
    <name evidence="1" type="ORF">SDC9_209757</name>
</gene>
<sequence length="42" mass="4529">MDTHREADPLTKAADAIEINSSNIDINGVVDIISTYIDGILN</sequence>
<proteinExistence type="predicted"/>